<evidence type="ECO:0000313" key="5">
    <source>
        <dbReference type="Proteomes" id="UP000051521"/>
    </source>
</evidence>
<reference evidence="3 5" key="2">
    <citation type="journal article" date="2015" name="Genome Announc.">
        <title>Expanding the biotechnology potential of lactobacilli through comparative genomics of 213 strains and associated genera.</title>
        <authorList>
            <person name="Sun Z."/>
            <person name="Harris H.M."/>
            <person name="McCann A."/>
            <person name="Guo C."/>
            <person name="Argimon S."/>
            <person name="Zhang W."/>
            <person name="Yang X."/>
            <person name="Jeffery I.B."/>
            <person name="Cooney J.C."/>
            <person name="Kagawa T.F."/>
            <person name="Liu W."/>
            <person name="Song Y."/>
            <person name="Salvetti E."/>
            <person name="Wrobel A."/>
            <person name="Rasinkangas P."/>
            <person name="Parkhill J."/>
            <person name="Rea M.C."/>
            <person name="O'Sullivan O."/>
            <person name="Ritari J."/>
            <person name="Douillard F.P."/>
            <person name="Paul Ross R."/>
            <person name="Yang R."/>
            <person name="Briner A.E."/>
            <person name="Felis G.E."/>
            <person name="de Vos W.M."/>
            <person name="Barrangou R."/>
            <person name="Klaenhammer T.R."/>
            <person name="Caufield P.W."/>
            <person name="Cui Y."/>
            <person name="Zhang H."/>
            <person name="O'Toole P.W."/>
        </authorList>
    </citation>
    <scope>NUCLEOTIDE SEQUENCE [LARGE SCALE GENOMIC DNA]</scope>
    <source>
        <strain evidence="3 5">DSM 23908</strain>
    </source>
</reference>
<dbReference type="Gene3D" id="2.60.320.10">
    <property type="entry name" value="N-utilization substance G protein NusG, insert domain"/>
    <property type="match status" value="1"/>
</dbReference>
<dbReference type="OrthoDB" id="47603at2"/>
<evidence type="ECO:0000313" key="3">
    <source>
        <dbReference type="EMBL" id="KRN09740.1"/>
    </source>
</evidence>
<dbReference type="Proteomes" id="UP000009326">
    <property type="component" value="Unassembled WGS sequence"/>
</dbReference>
<dbReference type="EMBL" id="AYZO01000040">
    <property type="protein sequence ID" value="KRN09740.1"/>
    <property type="molecule type" value="Genomic_DNA"/>
</dbReference>
<accession>I7J2W4</accession>
<dbReference type="STRING" id="1423751.FC38_GL001355"/>
<dbReference type="Proteomes" id="UP000051521">
    <property type="component" value="Unassembled WGS sequence"/>
</dbReference>
<feature type="transmembrane region" description="Helical" evidence="1">
    <location>
        <begin position="12"/>
        <end position="29"/>
    </location>
</feature>
<dbReference type="EMBL" id="CAKC01000054">
    <property type="protein sequence ID" value="CCI87132.1"/>
    <property type="molecule type" value="Genomic_DNA"/>
</dbReference>
<organism evidence="2 4">
    <name type="scientific">Lactobacillus gigeriorum DSM 23908 = CRBIP 24.85</name>
    <dbReference type="NCBI Taxonomy" id="1423751"/>
    <lineage>
        <taxon>Bacteria</taxon>
        <taxon>Bacillati</taxon>
        <taxon>Bacillota</taxon>
        <taxon>Bacilli</taxon>
        <taxon>Lactobacillales</taxon>
        <taxon>Lactobacillaceae</taxon>
        <taxon>Lactobacillus</taxon>
    </lineage>
</organism>
<sequence length="138" mass="15734">MQLLKYLKLGDYLIIAVVVILSFLPFKLLKSGQTTSSDATIIAVIRVNNKTVKKINLDHDTIWRFNRNGEENTVQVKNHQIRVIEANCKDQLCVKQGWKDEVGQTIVCLPHKFLIELRNGANAKISSHKKFDHTLVNP</sequence>
<keyword evidence="1" id="KW-0812">Transmembrane</keyword>
<reference evidence="2 4" key="1">
    <citation type="submission" date="2012-06" db="EMBL/GenBank/DDBJ databases">
        <title>Draft genome sequence of Lactobacillus gigeriorum CRBIP 24.85T, isolated from chicken crop.</title>
        <authorList>
            <person name="Cousin S."/>
            <person name="Ma L."/>
            <person name="Creno S."/>
            <person name="Clermont D."/>
            <person name="Loux V."/>
            <person name="Bizet C."/>
            <person name="Bouchier C."/>
        </authorList>
    </citation>
    <scope>NUCLEOTIDE SEQUENCE [LARGE SCALE GENOMIC DNA]</scope>
    <source>
        <strain evidence="4">CRBIP 24.85T</strain>
        <strain evidence="2">Type strain: CRBIP 24.85</strain>
    </source>
</reference>
<gene>
    <name evidence="2" type="ORF">BN52_02955</name>
    <name evidence="3" type="ORF">FC38_GL001355</name>
</gene>
<dbReference type="InterPro" id="IPR038690">
    <property type="entry name" value="NusG_2_sf"/>
</dbReference>
<dbReference type="RefSeq" id="WP_008473269.1">
    <property type="nucleotide sequence ID" value="NZ_AYZO01000040.1"/>
</dbReference>
<keyword evidence="1" id="KW-0472">Membrane</keyword>
<evidence type="ECO:0000256" key="1">
    <source>
        <dbReference type="SAM" id="Phobius"/>
    </source>
</evidence>
<keyword evidence="1" id="KW-1133">Transmembrane helix</keyword>
<name>I7J2W4_9LACO</name>
<evidence type="ECO:0000313" key="4">
    <source>
        <dbReference type="Proteomes" id="UP000009326"/>
    </source>
</evidence>
<keyword evidence="5" id="KW-1185">Reference proteome</keyword>
<protein>
    <submittedName>
        <fullName evidence="2">Uncharacterized protein</fullName>
    </submittedName>
</protein>
<evidence type="ECO:0000313" key="2">
    <source>
        <dbReference type="EMBL" id="CCI87132.1"/>
    </source>
</evidence>
<dbReference type="CDD" id="cd09911">
    <property type="entry name" value="Lin0431_like"/>
    <property type="match status" value="1"/>
</dbReference>
<dbReference type="PATRIC" id="fig|1423751.3.peg.1398"/>
<dbReference type="AlphaFoldDB" id="I7J2W4"/>
<dbReference type="Pfam" id="PF07009">
    <property type="entry name" value="NusG_II"/>
    <property type="match status" value="1"/>
</dbReference>
<proteinExistence type="predicted"/>
<comment type="caution">
    <text evidence="2">The sequence shown here is derived from an EMBL/GenBank/DDBJ whole genome shotgun (WGS) entry which is preliminary data.</text>
</comment>